<proteinExistence type="predicted"/>
<dbReference type="SUPFAM" id="SSF52833">
    <property type="entry name" value="Thioredoxin-like"/>
    <property type="match status" value="1"/>
</dbReference>
<dbReference type="RefSeq" id="WP_151692107.1">
    <property type="nucleotide sequence ID" value="NZ_BMGX01000002.1"/>
</dbReference>
<dbReference type="InterPro" id="IPR050553">
    <property type="entry name" value="Thioredoxin_ResA/DsbE_sf"/>
</dbReference>
<dbReference type="InterPro" id="IPR013740">
    <property type="entry name" value="Redoxin"/>
</dbReference>
<dbReference type="PANTHER" id="PTHR42852:SF18">
    <property type="entry name" value="CHROMOSOME UNDETERMINED SCAFFOLD_47, WHOLE GENOME SHOTGUN SEQUENCE"/>
    <property type="match status" value="1"/>
</dbReference>
<evidence type="ECO:0000313" key="2">
    <source>
        <dbReference type="EMBL" id="KAB2817516.1"/>
    </source>
</evidence>
<reference evidence="2 3" key="1">
    <citation type="submission" date="2019-10" db="EMBL/GenBank/DDBJ databases">
        <title>Genome sequence of Phaeocystidibacter marisrubri JCM30614 (type strain).</title>
        <authorList>
            <person name="Bowman J.P."/>
        </authorList>
    </citation>
    <scope>NUCLEOTIDE SEQUENCE [LARGE SCALE GENOMIC DNA]</scope>
    <source>
        <strain evidence="2 3">JCM 30614</strain>
    </source>
</reference>
<feature type="domain" description="Thioredoxin" evidence="1">
    <location>
        <begin position="232"/>
        <end position="405"/>
    </location>
</feature>
<dbReference type="PANTHER" id="PTHR42852">
    <property type="entry name" value="THIOL:DISULFIDE INTERCHANGE PROTEIN DSBE"/>
    <property type="match status" value="1"/>
</dbReference>
<evidence type="ECO:0000313" key="3">
    <source>
        <dbReference type="Proteomes" id="UP000484164"/>
    </source>
</evidence>
<dbReference type="OrthoDB" id="616241at2"/>
<dbReference type="GO" id="GO:0016491">
    <property type="term" value="F:oxidoreductase activity"/>
    <property type="evidence" value="ECO:0007669"/>
    <property type="project" value="InterPro"/>
</dbReference>
<evidence type="ECO:0000259" key="1">
    <source>
        <dbReference type="PROSITE" id="PS51352"/>
    </source>
</evidence>
<dbReference type="Pfam" id="PF08534">
    <property type="entry name" value="Redoxin"/>
    <property type="match status" value="1"/>
</dbReference>
<protein>
    <submittedName>
        <fullName evidence="2">TlpA family protein disulfide reductase</fullName>
    </submittedName>
</protein>
<keyword evidence="3" id="KW-1185">Reference proteome</keyword>
<comment type="caution">
    <text evidence="2">The sequence shown here is derived from an EMBL/GenBank/DDBJ whole genome shotgun (WGS) entry which is preliminary data.</text>
</comment>
<organism evidence="2 3">
    <name type="scientific">Phaeocystidibacter marisrubri</name>
    <dbReference type="NCBI Taxonomy" id="1577780"/>
    <lineage>
        <taxon>Bacteria</taxon>
        <taxon>Pseudomonadati</taxon>
        <taxon>Bacteroidota</taxon>
        <taxon>Flavobacteriia</taxon>
        <taxon>Flavobacteriales</taxon>
        <taxon>Phaeocystidibacteraceae</taxon>
        <taxon>Phaeocystidibacter</taxon>
    </lineage>
</organism>
<dbReference type="Gene3D" id="3.40.30.10">
    <property type="entry name" value="Glutaredoxin"/>
    <property type="match status" value="1"/>
</dbReference>
<dbReference type="CDD" id="cd02966">
    <property type="entry name" value="TlpA_like_family"/>
    <property type="match status" value="1"/>
</dbReference>
<dbReference type="Proteomes" id="UP000484164">
    <property type="component" value="Unassembled WGS sequence"/>
</dbReference>
<dbReference type="PROSITE" id="PS51352">
    <property type="entry name" value="THIOREDOXIN_2"/>
    <property type="match status" value="1"/>
</dbReference>
<name>A0A6L3ZHM5_9FLAO</name>
<dbReference type="AlphaFoldDB" id="A0A6L3ZHM5"/>
<sequence>MKNTIFLLSLACLTACNSSEKTESAMEDTAPHEHSESFIGYLHLNDSTRVPFNFDWDESSFVIHNGEETIEATDIKRSNDSFYIKMPVFQAGIEAEFLNDEWKGEWVKYDTETPYRVPFTAMMNEARFATGNPSENSKLQSTYRVEFRTGTDNPKDAIGEFQQDDEGILYGTFRTTTGDYRYLQGAVNGNTFNLSKFDGTLAYLFTGTIDGDTLRGMHYSGLTYAQPWKAWIEPGFELPDPTQLTHLKEGYTSVSFEAIHAKTDETFSYNSTQNTGPVIIQIMGSWCPNCIDETQYFKTLHSRFADRGLTILGLSFERSADYKVAKGTIAKMVADLNIPYDVYFAGRATGESIAEVLPAIDNFMSYPTSIILDANGNVVSIHTGFAGPGTSKYDGYVEETDALIESLLIN</sequence>
<dbReference type="InterPro" id="IPR036249">
    <property type="entry name" value="Thioredoxin-like_sf"/>
</dbReference>
<gene>
    <name evidence="2" type="ORF">F8C82_03715</name>
</gene>
<dbReference type="InterPro" id="IPR013766">
    <property type="entry name" value="Thioredoxin_domain"/>
</dbReference>
<accession>A0A6L3ZHM5</accession>
<dbReference type="EMBL" id="WBVQ01000001">
    <property type="protein sequence ID" value="KAB2817516.1"/>
    <property type="molecule type" value="Genomic_DNA"/>
</dbReference>